<evidence type="ECO:0000313" key="2">
    <source>
        <dbReference type="Proteomes" id="UP000183471"/>
    </source>
</evidence>
<proteinExistence type="predicted"/>
<comment type="caution">
    <text evidence="1">The sequence shown here is derived from an EMBL/GenBank/DDBJ whole genome shotgun (WGS) entry which is preliminary data.</text>
</comment>
<protein>
    <submittedName>
        <fullName evidence="1">Uncharacterized protein</fullName>
    </submittedName>
</protein>
<reference evidence="1 2" key="1">
    <citation type="submission" date="2016-10" db="EMBL/GenBank/DDBJ databases">
        <authorList>
            <person name="Varghese N."/>
            <person name="Submissions S."/>
        </authorList>
    </citation>
    <scope>NUCLEOTIDE SEQUENCE [LARGE SCALE GENOMIC DNA]</scope>
    <source>
        <strain evidence="1 2">Nl1</strain>
    </source>
</reference>
<dbReference type="EMBL" id="FNKY01000001">
    <property type="protein sequence ID" value="SDQ56858.1"/>
    <property type="molecule type" value="Genomic_DNA"/>
</dbReference>
<organism evidence="1 2">
    <name type="scientific">Nitrosospira multiformis</name>
    <dbReference type="NCBI Taxonomy" id="1231"/>
    <lineage>
        <taxon>Bacteria</taxon>
        <taxon>Pseudomonadati</taxon>
        <taxon>Pseudomonadota</taxon>
        <taxon>Betaproteobacteria</taxon>
        <taxon>Nitrosomonadales</taxon>
        <taxon>Nitrosomonadaceae</taxon>
        <taxon>Nitrosospira</taxon>
    </lineage>
</organism>
<accession>A0ABY0TB91</accession>
<gene>
    <name evidence="1" type="ORF">SAMN05216402_1360</name>
</gene>
<evidence type="ECO:0000313" key="1">
    <source>
        <dbReference type="EMBL" id="SDQ56858.1"/>
    </source>
</evidence>
<keyword evidence="2" id="KW-1185">Reference proteome</keyword>
<name>A0ABY0TB91_9PROT</name>
<sequence length="48" mass="5591">MRYCVYGKRYLKHSVILKLRNFVIGLGNKRKISANAASGVSFFHMKMR</sequence>
<dbReference type="Proteomes" id="UP000183471">
    <property type="component" value="Unassembled WGS sequence"/>
</dbReference>